<evidence type="ECO:0000313" key="2">
    <source>
        <dbReference type="EnsemblMetazoa" id="XP_019855170.1"/>
    </source>
</evidence>
<reference evidence="3" key="1">
    <citation type="journal article" date="2010" name="Nature">
        <title>The Amphimedon queenslandica genome and the evolution of animal complexity.</title>
        <authorList>
            <person name="Srivastava M."/>
            <person name="Simakov O."/>
            <person name="Chapman J."/>
            <person name="Fahey B."/>
            <person name="Gauthier M.E."/>
            <person name="Mitros T."/>
            <person name="Richards G.S."/>
            <person name="Conaco C."/>
            <person name="Dacre M."/>
            <person name="Hellsten U."/>
            <person name="Larroux C."/>
            <person name="Putnam N.H."/>
            <person name="Stanke M."/>
            <person name="Adamska M."/>
            <person name="Darling A."/>
            <person name="Degnan S.M."/>
            <person name="Oakley T.H."/>
            <person name="Plachetzki D.C."/>
            <person name="Zhai Y."/>
            <person name="Adamski M."/>
            <person name="Calcino A."/>
            <person name="Cummins S.F."/>
            <person name="Goodstein D.M."/>
            <person name="Harris C."/>
            <person name="Jackson D.J."/>
            <person name="Leys S.P."/>
            <person name="Shu S."/>
            <person name="Woodcroft B.J."/>
            <person name="Vervoort M."/>
            <person name="Kosik K.S."/>
            <person name="Manning G."/>
            <person name="Degnan B.M."/>
            <person name="Rokhsar D.S."/>
        </authorList>
    </citation>
    <scope>NUCLEOTIDE SEQUENCE [LARGE SCALE GENOMIC DNA]</scope>
</reference>
<dbReference type="Proteomes" id="UP000007879">
    <property type="component" value="Unassembled WGS sequence"/>
</dbReference>
<accession>A0AAN0JDR8</accession>
<organism evidence="2 3">
    <name type="scientific">Amphimedon queenslandica</name>
    <name type="common">Sponge</name>
    <dbReference type="NCBI Taxonomy" id="400682"/>
    <lineage>
        <taxon>Eukaryota</taxon>
        <taxon>Metazoa</taxon>
        <taxon>Porifera</taxon>
        <taxon>Demospongiae</taxon>
        <taxon>Heteroscleromorpha</taxon>
        <taxon>Haplosclerida</taxon>
        <taxon>Niphatidae</taxon>
        <taxon>Amphimedon</taxon>
    </lineage>
</organism>
<dbReference type="AlphaFoldDB" id="A0AAN0JDR8"/>
<dbReference type="GeneID" id="109584050"/>
<sequence>MEAEENDVTDVRNESSHTVFQLQKMKSVPKDMVPGMDCLEHCSVKSDISCTMNRLIYDENPIPSTATTESPPKSFDLPDHESQTSDIEEAAELHEDVLVVPKGPSSSKEKALDFLYMLDLVKTRSVPVFMCTATLVGLSTQEKSALFQDFIKTAVRFRDSKSGLACQYHARLQKRCSKKGLSSFNFNILGKSPFNDFMWLLGTKRSSISLCFLCCLIQSLKLRDIPIKFLHIAENKADFNEEELKQNKHGEWLFYEVT</sequence>
<dbReference type="KEGG" id="aqu:109584050"/>
<proteinExistence type="predicted"/>
<feature type="region of interest" description="Disordered" evidence="1">
    <location>
        <begin position="61"/>
        <end position="83"/>
    </location>
</feature>
<feature type="compositionally biased region" description="Polar residues" evidence="1">
    <location>
        <begin position="62"/>
        <end position="71"/>
    </location>
</feature>
<keyword evidence="3" id="KW-1185">Reference proteome</keyword>
<name>A0AAN0JDR8_AMPQE</name>
<evidence type="ECO:0000256" key="1">
    <source>
        <dbReference type="SAM" id="MobiDB-lite"/>
    </source>
</evidence>
<evidence type="ECO:0000313" key="3">
    <source>
        <dbReference type="Proteomes" id="UP000007879"/>
    </source>
</evidence>
<protein>
    <submittedName>
        <fullName evidence="2">Uncharacterized protein</fullName>
    </submittedName>
</protein>
<dbReference type="EnsemblMetazoa" id="XM_019999611.1">
    <property type="protein sequence ID" value="XP_019855170.1"/>
    <property type="gene ID" value="LOC109584050"/>
</dbReference>
<dbReference type="RefSeq" id="XP_019855170.1">
    <property type="nucleotide sequence ID" value="XM_019999611.1"/>
</dbReference>
<reference evidence="2" key="2">
    <citation type="submission" date="2024-06" db="UniProtKB">
        <authorList>
            <consortium name="EnsemblMetazoa"/>
        </authorList>
    </citation>
    <scope>IDENTIFICATION</scope>
</reference>